<keyword evidence="5" id="KW-0175">Coiled coil</keyword>
<evidence type="ECO:0000256" key="1">
    <source>
        <dbReference type="ARBA" id="ARBA00001947"/>
    </source>
</evidence>
<keyword evidence="7" id="KW-0436">Ligase</keyword>
<dbReference type="SUPFAM" id="SSF50447">
    <property type="entry name" value="Translation proteins"/>
    <property type="match status" value="1"/>
</dbReference>
<dbReference type="InterPro" id="IPR018163">
    <property type="entry name" value="Thr/Ala-tRNA-synth_IIc_edit"/>
</dbReference>
<evidence type="ECO:0000313" key="7">
    <source>
        <dbReference type="EMBL" id="VYT16803.1"/>
    </source>
</evidence>
<evidence type="ECO:0000256" key="4">
    <source>
        <dbReference type="ARBA" id="ARBA00022833"/>
    </source>
</evidence>
<protein>
    <submittedName>
        <fullName evidence="7">Alanine--tRNA ligase</fullName>
        <ecNumber evidence="7">6.1.1.7</ecNumber>
    </submittedName>
</protein>
<keyword evidence="3" id="KW-0479">Metal-binding</keyword>
<dbReference type="GO" id="GO:0002161">
    <property type="term" value="F:aminoacyl-tRNA deacylase activity"/>
    <property type="evidence" value="ECO:0007669"/>
    <property type="project" value="UniProtKB-ARBA"/>
</dbReference>
<feature type="domain" description="Alanyl-transfer RNA synthetases family profile" evidence="6">
    <location>
        <begin position="1"/>
        <end position="224"/>
    </location>
</feature>
<dbReference type="Pfam" id="PF01411">
    <property type="entry name" value="tRNA-synt_2c"/>
    <property type="match status" value="1"/>
</dbReference>
<dbReference type="PROSITE" id="PS50860">
    <property type="entry name" value="AA_TRNA_LIGASE_II_ALA"/>
    <property type="match status" value="1"/>
</dbReference>
<evidence type="ECO:0000256" key="5">
    <source>
        <dbReference type="SAM" id="Coils"/>
    </source>
</evidence>
<dbReference type="InterPro" id="IPR051335">
    <property type="entry name" value="Alanyl-tRNA_Editing_Enzymes"/>
</dbReference>
<evidence type="ECO:0000259" key="6">
    <source>
        <dbReference type="PROSITE" id="PS50860"/>
    </source>
</evidence>
<dbReference type="GO" id="GO:0005524">
    <property type="term" value="F:ATP binding"/>
    <property type="evidence" value="ECO:0007669"/>
    <property type="project" value="InterPro"/>
</dbReference>
<evidence type="ECO:0000256" key="3">
    <source>
        <dbReference type="ARBA" id="ARBA00022723"/>
    </source>
</evidence>
<dbReference type="InterPro" id="IPR012947">
    <property type="entry name" value="tRNA_SAD"/>
</dbReference>
<keyword evidence="4" id="KW-0862">Zinc</keyword>
<dbReference type="GO" id="GO:0003676">
    <property type="term" value="F:nucleic acid binding"/>
    <property type="evidence" value="ECO:0007669"/>
    <property type="project" value="InterPro"/>
</dbReference>
<organism evidence="7">
    <name type="scientific">Blautia hansenii</name>
    <name type="common">Ruminococcus hansenii</name>
    <dbReference type="NCBI Taxonomy" id="1322"/>
    <lineage>
        <taxon>Bacteria</taxon>
        <taxon>Bacillati</taxon>
        <taxon>Bacillota</taxon>
        <taxon>Clostridia</taxon>
        <taxon>Lachnospirales</taxon>
        <taxon>Lachnospiraceae</taxon>
        <taxon>Blautia</taxon>
    </lineage>
</organism>
<dbReference type="Gene3D" id="2.40.30.130">
    <property type="match status" value="1"/>
</dbReference>
<evidence type="ECO:0000256" key="2">
    <source>
        <dbReference type="ARBA" id="ARBA00004496"/>
    </source>
</evidence>
<dbReference type="Gene3D" id="3.30.980.10">
    <property type="entry name" value="Threonyl-trna Synthetase, Chain A, domain 2"/>
    <property type="match status" value="1"/>
</dbReference>
<dbReference type="Pfam" id="PF07973">
    <property type="entry name" value="tRNA_SAD"/>
    <property type="match status" value="1"/>
</dbReference>
<comment type="subcellular location">
    <subcellularLocation>
        <location evidence="2">Cytoplasm</location>
    </subcellularLocation>
</comment>
<proteinExistence type="predicted"/>
<feature type="coiled-coil region" evidence="5">
    <location>
        <begin position="255"/>
        <end position="282"/>
    </location>
</feature>
<dbReference type="EMBL" id="CACRSY010000014">
    <property type="protein sequence ID" value="VYT16803.1"/>
    <property type="molecule type" value="Genomic_DNA"/>
</dbReference>
<dbReference type="EC" id="6.1.1.7" evidence="7"/>
<dbReference type="GO" id="GO:0004813">
    <property type="term" value="F:alanine-tRNA ligase activity"/>
    <property type="evidence" value="ECO:0007669"/>
    <property type="project" value="UniProtKB-EC"/>
</dbReference>
<dbReference type="InterPro" id="IPR009000">
    <property type="entry name" value="Transl_B-barrel_sf"/>
</dbReference>
<accession>A0A6N2UIS1</accession>
<name>A0A6N2UIS1_BLAHA</name>
<comment type="cofactor">
    <cofactor evidence="1">
        <name>Zn(2+)</name>
        <dbReference type="ChEBI" id="CHEBI:29105"/>
    </cofactor>
</comment>
<dbReference type="PANTHER" id="PTHR43462">
    <property type="entry name" value="ALANYL-TRNA EDITING PROTEIN"/>
    <property type="match status" value="1"/>
</dbReference>
<dbReference type="SMART" id="SM00863">
    <property type="entry name" value="tRNA_SAD"/>
    <property type="match status" value="1"/>
</dbReference>
<dbReference type="GO" id="GO:0046872">
    <property type="term" value="F:metal ion binding"/>
    <property type="evidence" value="ECO:0007669"/>
    <property type="project" value="UniProtKB-KW"/>
</dbReference>
<dbReference type="SUPFAM" id="SSF55186">
    <property type="entry name" value="ThrRS/AlaRS common domain"/>
    <property type="match status" value="1"/>
</dbReference>
<dbReference type="GO" id="GO:0006419">
    <property type="term" value="P:alanyl-tRNA aminoacylation"/>
    <property type="evidence" value="ECO:0007669"/>
    <property type="project" value="InterPro"/>
</dbReference>
<dbReference type="AlphaFoldDB" id="A0A6N2UIS1"/>
<reference evidence="7" key="1">
    <citation type="submission" date="2019-11" db="EMBL/GenBank/DDBJ databases">
        <authorList>
            <person name="Feng L."/>
        </authorList>
    </citation>
    <scope>NUCLEOTIDE SEQUENCE</scope>
    <source>
        <strain evidence="7">BhanseniiLFYP23</strain>
    </source>
</reference>
<dbReference type="RefSeq" id="WP_003019656.1">
    <property type="nucleotide sequence ID" value="NZ_CACRSY010000014.1"/>
</dbReference>
<dbReference type="PANTHER" id="PTHR43462:SF1">
    <property type="entry name" value="ALANYL-TRNA EDITING PROTEIN AARSD1"/>
    <property type="match status" value="1"/>
</dbReference>
<gene>
    <name evidence="7" type="primary">alaS_1</name>
    <name evidence="7" type="ORF">BHLFYP23_00426</name>
</gene>
<sequence length="392" mass="44271">MTEQLYYQDSYIKDFEAVVLSCIPNGNHFEAVLDRTAFFPEGGGQCADTGVLHIENREIQVFDVQERNGEIIHFIDKEILPGQTVIGELDFQERFSKMQQHTGEHIISGIVHRRFGYENVGFHLGKEEVTMDYDGPLTPEELRSIEYEANQVVAENREIRAYFPGTEELEKIPYRSKKELQGKIRIVEIQDCDICACCAPHVKTTGNVGLIKITNAIRYKGGMRLWITCGMRALEDYNQKEASVVQISNMLSAKQQEVTDAVKRLTEEIQQLKEKAAKMQERLVMGYLESEKVVLKENPNANLLLFEKELDAMAMRNFVNAGMELTKGVCGAFVGDEKQGFRYVLGSSGDIREIGKKLNAAFQGKGGGKPPMIQGSLVGEEEKIREFLEKVL</sequence>
<dbReference type="InterPro" id="IPR018164">
    <property type="entry name" value="Ala-tRNA-synth_IIc_N"/>
</dbReference>
<dbReference type="InterPro" id="IPR018165">
    <property type="entry name" value="Ala-tRNA-synth_IIc_core"/>
</dbReference>
<dbReference type="GO" id="GO:0005737">
    <property type="term" value="C:cytoplasm"/>
    <property type="evidence" value="ECO:0007669"/>
    <property type="project" value="UniProtKB-SubCell"/>
</dbReference>